<organism evidence="9">
    <name type="scientific">Acipenser baerii</name>
    <name type="common">Siberian sturgeon</name>
    <dbReference type="NCBI Taxonomy" id="27689"/>
    <lineage>
        <taxon>Eukaryota</taxon>
        <taxon>Metazoa</taxon>
        <taxon>Chordata</taxon>
        <taxon>Craniata</taxon>
        <taxon>Vertebrata</taxon>
        <taxon>Euteleostomi</taxon>
        <taxon>Actinopterygii</taxon>
        <taxon>Chondrostei</taxon>
        <taxon>Acipenseriformes</taxon>
        <taxon>Acipenseridae</taxon>
        <taxon>Acipenser</taxon>
    </lineage>
</organism>
<dbReference type="GO" id="GO:0005576">
    <property type="term" value="C:extracellular region"/>
    <property type="evidence" value="ECO:0007669"/>
    <property type="project" value="UniProtKB-SubCell"/>
</dbReference>
<evidence type="ECO:0000256" key="7">
    <source>
        <dbReference type="SAM" id="SignalP"/>
    </source>
</evidence>
<accession>A0A0R6KNR6</accession>
<name>A0A0R6KNR6_ACIBE</name>
<keyword evidence="4" id="KW-0221">Differentiation</keyword>
<dbReference type="Pfam" id="PF04709">
    <property type="entry name" value="AMH_N"/>
    <property type="match status" value="1"/>
</dbReference>
<feature type="region of interest" description="Disordered" evidence="6">
    <location>
        <begin position="32"/>
        <end position="98"/>
    </location>
</feature>
<feature type="compositionally biased region" description="Basic and acidic residues" evidence="6">
    <location>
        <begin position="509"/>
        <end position="519"/>
    </location>
</feature>
<feature type="region of interest" description="Disordered" evidence="6">
    <location>
        <begin position="500"/>
        <end position="519"/>
    </location>
</feature>
<reference evidence="9" key="1">
    <citation type="submission" date="2014-07" db="EMBL/GenBank/DDBJ databases">
        <title>Identification of the period of molecular sex differentiation in the Siberian sturgeon, Acipenser baerii.</title>
        <authorList>
            <person name="Vizziano-Cantonnet D."/>
            <person name="Di Landro S."/>
            <person name="Martinez A."/>
            <person name="Mazzoni T."/>
            <person name="Quaggio-Grasiotto I."/>
            <person name="Volff J.N."/>
            <person name="Brunet F."/>
        </authorList>
    </citation>
    <scope>NUCLEOTIDE SEQUENCE</scope>
</reference>
<feature type="compositionally biased region" description="Polar residues" evidence="6">
    <location>
        <begin position="85"/>
        <end position="94"/>
    </location>
</feature>
<dbReference type="SMART" id="SM00204">
    <property type="entry name" value="TGFB"/>
    <property type="match status" value="1"/>
</dbReference>
<dbReference type="GO" id="GO:0008406">
    <property type="term" value="P:gonad development"/>
    <property type="evidence" value="ECO:0007669"/>
    <property type="project" value="InterPro"/>
</dbReference>
<protein>
    <submittedName>
        <fullName evidence="9">Anti-mullerian hormone</fullName>
    </submittedName>
</protein>
<keyword evidence="2" id="KW-0964">Secreted</keyword>
<dbReference type="PANTHER" id="PTHR15009:SF4">
    <property type="entry name" value="MUELLERIAN-INHIBITING FACTOR"/>
    <property type="match status" value="1"/>
</dbReference>
<dbReference type="InterPro" id="IPR029034">
    <property type="entry name" value="Cystine-knot_cytokine"/>
</dbReference>
<dbReference type="GO" id="GO:0008083">
    <property type="term" value="F:growth factor activity"/>
    <property type="evidence" value="ECO:0007669"/>
    <property type="project" value="UniProtKB-KW"/>
</dbReference>
<evidence type="ECO:0000256" key="2">
    <source>
        <dbReference type="ARBA" id="ARBA00022525"/>
    </source>
</evidence>
<evidence type="ECO:0000256" key="6">
    <source>
        <dbReference type="SAM" id="MobiDB-lite"/>
    </source>
</evidence>
<proteinExistence type="evidence at transcript level"/>
<dbReference type="InterPro" id="IPR001839">
    <property type="entry name" value="TGF-b_C"/>
</dbReference>
<evidence type="ECO:0000256" key="3">
    <source>
        <dbReference type="ARBA" id="ARBA00022729"/>
    </source>
</evidence>
<dbReference type="PANTHER" id="PTHR15009">
    <property type="entry name" value="MUELLERIAN-INHIBITING FACTOR"/>
    <property type="match status" value="1"/>
</dbReference>
<keyword evidence="3 7" id="KW-0732">Signal</keyword>
<dbReference type="Pfam" id="PF00019">
    <property type="entry name" value="TGF_beta"/>
    <property type="match status" value="1"/>
</dbReference>
<dbReference type="InterPro" id="IPR021203">
    <property type="entry name" value="Muellerian-inhibiting_factor"/>
</dbReference>
<feature type="domain" description="TGF-beta family profile" evidence="8">
    <location>
        <begin position="502"/>
        <end position="620"/>
    </location>
</feature>
<evidence type="ECO:0000256" key="1">
    <source>
        <dbReference type="ARBA" id="ARBA00004613"/>
    </source>
</evidence>
<evidence type="ECO:0000313" key="9">
    <source>
        <dbReference type="EMBL" id="AKE47491.1"/>
    </source>
</evidence>
<keyword evidence="5" id="KW-0339">Growth factor</keyword>
<feature type="chain" id="PRO_5006587637" evidence="7">
    <location>
        <begin position="23"/>
        <end position="620"/>
    </location>
</feature>
<dbReference type="CDD" id="cd13757">
    <property type="entry name" value="TGF_beta_AMH"/>
    <property type="match status" value="1"/>
</dbReference>
<dbReference type="Gene3D" id="2.10.90.10">
    <property type="entry name" value="Cystine-knot cytokines"/>
    <property type="match status" value="1"/>
</dbReference>
<comment type="subcellular location">
    <subcellularLocation>
        <location evidence="1">Secreted</location>
    </subcellularLocation>
</comment>
<dbReference type="InterPro" id="IPR006799">
    <property type="entry name" value="AMH_N"/>
</dbReference>
<feature type="signal peptide" evidence="7">
    <location>
        <begin position="1"/>
        <end position="22"/>
    </location>
</feature>
<dbReference type="AlphaFoldDB" id="A0A0R6KNR6"/>
<comment type="similarity">
    <text evidence="5">Belongs to the TGF-beta family.</text>
</comment>
<dbReference type="PROSITE" id="PS51362">
    <property type="entry name" value="TGF_BETA_2"/>
    <property type="match status" value="1"/>
</dbReference>
<dbReference type="SUPFAM" id="SSF57501">
    <property type="entry name" value="Cystine-knot cytokines"/>
    <property type="match status" value="1"/>
</dbReference>
<dbReference type="GO" id="GO:0030154">
    <property type="term" value="P:cell differentiation"/>
    <property type="evidence" value="ECO:0007669"/>
    <property type="project" value="UniProtKB-KW"/>
</dbReference>
<evidence type="ECO:0000259" key="8">
    <source>
        <dbReference type="PROSITE" id="PS51362"/>
    </source>
</evidence>
<sequence>MESRAGMWGALLGFILLQPCLCLPDRADVSGYEPSDQVPRADSNLSTGGAGFRNPFGKNAGEREPGVVGLEVGEKMSLGGDDSSQRSPRQSLGVTNEPVGQDCRLESWGEVLGITWKHEREFLSDLRQSWRKGEGSLSQFGLCPAAPSHLLSSLKDLAAHLQNPREGSKLHTLQPRQERWEDQGLHLEFSVPAHWRPLQDQLTSALVFYPYRSTLSEAERGVEGLSISFATESPSRHNQTACFSPDTRYLVLDAEGLLENSTHGHPVYRVHLGIHSADTGSLQQFLIGEDKECNTRMSPTLLVLVDGQTDSRQDSLSIPPPHHWDSTYEFLKELKGFLSAMLRGENEGPPLQLHVDLDSLQSLPHGYLDSLQSLPHGYLNASSEDVALLRQLLESHTPTLFRFPRRLEDLRGHRVELVLEADLLDLLNTRLTDTVAQIQRQMELQNHGGLPQLQRLLRGCFHLTQGRGVPPEEMPANPRQRQYHSLLLLKALQTVLSAWDQRGQRQKPTRQDRSQEHHTDCGLRELSVSLLEYKHILQPKDLSIGNCQGHCRFPLADSDRYEHNNHAVLLLRQHERGPGLERAPCCVPVMYREVQVTEITVYGFKVSDKPNMIAVKCGCR</sequence>
<dbReference type="EMBL" id="KM258121">
    <property type="protein sequence ID" value="AKE47491.1"/>
    <property type="molecule type" value="mRNA"/>
</dbReference>
<evidence type="ECO:0000256" key="4">
    <source>
        <dbReference type="ARBA" id="ARBA00022782"/>
    </source>
</evidence>
<evidence type="ECO:0000256" key="5">
    <source>
        <dbReference type="RuleBase" id="RU000354"/>
    </source>
</evidence>